<name>A0A249A0S4_MANHA</name>
<dbReference type="AlphaFoldDB" id="A0A249A0S4"/>
<evidence type="ECO:0000313" key="7">
    <source>
        <dbReference type="Proteomes" id="UP000254802"/>
    </source>
</evidence>
<dbReference type="GeneID" id="67369473"/>
<dbReference type="Pfam" id="PF07963">
    <property type="entry name" value="N_methyl"/>
    <property type="match status" value="1"/>
</dbReference>
<sequence>MQKIVHFRPLGIRQLHRAFTLIELMIVIAIIAILATIAIPSYNSYTQKAALSELLQASASYKSDVEVCIYNSGGLDNCSGGTNGIQANKTSSNTTKYLNSIAVTKGVITVTGKGSLNGYGYTLTPSFSNNTISWTASCSGNDTSLFPANFCSTTVTPNG</sequence>
<keyword evidence="2" id="KW-0488">Methylation</keyword>
<evidence type="ECO:0000313" key="4">
    <source>
        <dbReference type="EMBL" id="STY61118.1"/>
    </source>
</evidence>
<keyword evidence="9" id="KW-1185">Reference proteome</keyword>
<dbReference type="PANTHER" id="PTHR30093:SF34">
    <property type="entry name" value="PREPILIN PEPTIDASE-DEPENDENT PROTEIN D"/>
    <property type="match status" value="1"/>
</dbReference>
<evidence type="ECO:0000256" key="1">
    <source>
        <dbReference type="ARBA" id="ARBA00005233"/>
    </source>
</evidence>
<gene>
    <name evidence="6" type="primary">ppdD</name>
    <name evidence="4" type="synonym">pilE1</name>
    <name evidence="6" type="ORF">FEA53_06210</name>
    <name evidence="5" type="ORF">FEB89_06275</name>
    <name evidence="4" type="ORF">NCTC10638_02325</name>
</gene>
<dbReference type="InterPro" id="IPR012902">
    <property type="entry name" value="N_methyl_site"/>
</dbReference>
<keyword evidence="3" id="KW-1133">Transmembrane helix</keyword>
<dbReference type="RefSeq" id="WP_006248401.1">
    <property type="nucleotide sequence ID" value="NZ_CP011098.1"/>
</dbReference>
<evidence type="ECO:0000256" key="3">
    <source>
        <dbReference type="SAM" id="Phobius"/>
    </source>
</evidence>
<dbReference type="Proteomes" id="UP000315164">
    <property type="component" value="Unassembled WGS sequence"/>
</dbReference>
<evidence type="ECO:0000313" key="6">
    <source>
        <dbReference type="EMBL" id="TRB74878.1"/>
    </source>
</evidence>
<organism evidence="6 8">
    <name type="scientific">Mannheimia haemolytica</name>
    <name type="common">Pasteurella haemolytica</name>
    <dbReference type="NCBI Taxonomy" id="75985"/>
    <lineage>
        <taxon>Bacteria</taxon>
        <taxon>Pseudomonadati</taxon>
        <taxon>Pseudomonadota</taxon>
        <taxon>Gammaproteobacteria</taxon>
        <taxon>Pasteurellales</taxon>
        <taxon>Pasteurellaceae</taxon>
        <taxon>Mannheimia</taxon>
    </lineage>
</organism>
<reference evidence="8 9" key="2">
    <citation type="journal article" date="2019" name="Vet. Microbiol.">
        <title>Genetic characterization of susceptible and multi-drug resistant Mannheimia haemolytica isolated from high-risk stocker calves prior to and after antimicrobial metaphylaxis.</title>
        <authorList>
            <person name="Snyder E.R."/>
            <person name="Alvarez-Narvaez S."/>
            <person name="Credille B.C."/>
        </authorList>
    </citation>
    <scope>NUCLEOTIDE SEQUENCE [LARGE SCALE GENOMIC DNA]</scope>
    <source>
        <strain evidence="6 8">UGA-R5-128-1</strain>
        <strain evidence="5 9">UGA-R7-163-1</strain>
    </source>
</reference>
<dbReference type="OrthoDB" id="5918848at2"/>
<dbReference type="Pfam" id="PF00114">
    <property type="entry name" value="Pilin"/>
    <property type="match status" value="1"/>
</dbReference>
<dbReference type="InterPro" id="IPR001082">
    <property type="entry name" value="Pilin"/>
</dbReference>
<reference evidence="4 7" key="1">
    <citation type="submission" date="2018-06" db="EMBL/GenBank/DDBJ databases">
        <authorList>
            <consortium name="Pathogen Informatics"/>
            <person name="Doyle S."/>
        </authorList>
    </citation>
    <scope>NUCLEOTIDE SEQUENCE [LARGE SCALE GENOMIC DNA]</scope>
    <source>
        <strain evidence="4 7">NCTC10638</strain>
    </source>
</reference>
<dbReference type="Gene3D" id="3.30.700.10">
    <property type="entry name" value="Glycoprotein, Type 4 Pilin"/>
    <property type="match status" value="1"/>
</dbReference>
<dbReference type="EMBL" id="UGPN01000002">
    <property type="protein sequence ID" value="STY61118.1"/>
    <property type="molecule type" value="Genomic_DNA"/>
</dbReference>
<dbReference type="Proteomes" id="UP000254802">
    <property type="component" value="Unassembled WGS sequence"/>
</dbReference>
<feature type="transmembrane region" description="Helical" evidence="3">
    <location>
        <begin position="21"/>
        <end position="42"/>
    </location>
</feature>
<evidence type="ECO:0000313" key="9">
    <source>
        <dbReference type="Proteomes" id="UP000318394"/>
    </source>
</evidence>
<keyword evidence="3" id="KW-0472">Membrane</keyword>
<evidence type="ECO:0000313" key="5">
    <source>
        <dbReference type="EMBL" id="TRB38057.1"/>
    </source>
</evidence>
<protein>
    <submittedName>
        <fullName evidence="4 6">Pilin</fullName>
    </submittedName>
</protein>
<dbReference type="SUPFAM" id="SSF54523">
    <property type="entry name" value="Pili subunits"/>
    <property type="match status" value="1"/>
</dbReference>
<dbReference type="Proteomes" id="UP000318394">
    <property type="component" value="Unassembled WGS sequence"/>
</dbReference>
<keyword evidence="3" id="KW-0812">Transmembrane</keyword>
<evidence type="ECO:0000313" key="8">
    <source>
        <dbReference type="Proteomes" id="UP000315164"/>
    </source>
</evidence>
<dbReference type="NCBIfam" id="NF007862">
    <property type="entry name" value="PRK10574.1"/>
    <property type="match status" value="1"/>
</dbReference>
<dbReference type="GO" id="GO:0044096">
    <property type="term" value="C:type IV pilus"/>
    <property type="evidence" value="ECO:0007669"/>
    <property type="project" value="TreeGrafter"/>
</dbReference>
<accession>A0A249A0S4</accession>
<dbReference type="KEGG" id="mhay:VK67_08830"/>
<dbReference type="GO" id="GO:0007155">
    <property type="term" value="P:cell adhesion"/>
    <property type="evidence" value="ECO:0007669"/>
    <property type="project" value="InterPro"/>
</dbReference>
<dbReference type="GO" id="GO:0043107">
    <property type="term" value="P:type IV pilus-dependent motility"/>
    <property type="evidence" value="ECO:0007669"/>
    <property type="project" value="TreeGrafter"/>
</dbReference>
<dbReference type="STRING" id="75985.WC39_08830"/>
<dbReference type="EMBL" id="VAJI01000009">
    <property type="protein sequence ID" value="TRB38057.1"/>
    <property type="molecule type" value="Genomic_DNA"/>
</dbReference>
<comment type="similarity">
    <text evidence="1">Belongs to the N-Me-Phe pilin family.</text>
</comment>
<dbReference type="PANTHER" id="PTHR30093">
    <property type="entry name" value="GENERAL SECRETION PATHWAY PROTEIN G"/>
    <property type="match status" value="1"/>
</dbReference>
<evidence type="ECO:0000256" key="2">
    <source>
        <dbReference type="ARBA" id="ARBA00022481"/>
    </source>
</evidence>
<proteinExistence type="inferred from homology"/>
<dbReference type="NCBIfam" id="TIGR02532">
    <property type="entry name" value="IV_pilin_GFxxxE"/>
    <property type="match status" value="1"/>
</dbReference>
<dbReference type="KEGG" id="mhaq:WC39_08830"/>
<dbReference type="EMBL" id="VAJB01000009">
    <property type="protein sequence ID" value="TRB74878.1"/>
    <property type="molecule type" value="Genomic_DNA"/>
</dbReference>
<dbReference type="InterPro" id="IPR045584">
    <property type="entry name" value="Pilin-like"/>
</dbReference>